<dbReference type="RefSeq" id="WP_189144058.1">
    <property type="nucleotide sequence ID" value="NZ_BMNK01000021.1"/>
</dbReference>
<evidence type="ECO:0000313" key="2">
    <source>
        <dbReference type="EMBL" id="GGP16552.1"/>
    </source>
</evidence>
<dbReference type="Gene3D" id="3.10.450.50">
    <property type="match status" value="1"/>
</dbReference>
<dbReference type="Pfam" id="PF12680">
    <property type="entry name" value="SnoaL_2"/>
    <property type="match status" value="1"/>
</dbReference>
<dbReference type="SUPFAM" id="SSF54427">
    <property type="entry name" value="NTF2-like"/>
    <property type="match status" value="1"/>
</dbReference>
<keyword evidence="3" id="KW-1185">Reference proteome</keyword>
<dbReference type="AlphaFoldDB" id="A0A918AEC4"/>
<reference evidence="2" key="2">
    <citation type="submission" date="2020-09" db="EMBL/GenBank/DDBJ databases">
        <authorList>
            <person name="Sun Q."/>
            <person name="Zhou Y."/>
        </authorList>
    </citation>
    <scope>NUCLEOTIDE SEQUENCE</scope>
    <source>
        <strain evidence="2">CGMCC 4.7430</strain>
    </source>
</reference>
<comment type="caution">
    <text evidence="2">The sequence shown here is derived from an EMBL/GenBank/DDBJ whole genome shotgun (WGS) entry which is preliminary data.</text>
</comment>
<keyword evidence="2" id="KW-0413">Isomerase</keyword>
<accession>A0A918AEC4</accession>
<organism evidence="2 3">
    <name type="scientific">Nonomuraea glycinis</name>
    <dbReference type="NCBI Taxonomy" id="2047744"/>
    <lineage>
        <taxon>Bacteria</taxon>
        <taxon>Bacillati</taxon>
        <taxon>Actinomycetota</taxon>
        <taxon>Actinomycetes</taxon>
        <taxon>Streptosporangiales</taxon>
        <taxon>Streptosporangiaceae</taxon>
        <taxon>Nonomuraea</taxon>
    </lineage>
</organism>
<name>A0A918AEC4_9ACTN</name>
<protein>
    <submittedName>
        <fullName evidence="2">Ketosteroid isomerase</fullName>
    </submittedName>
</protein>
<dbReference type="InterPro" id="IPR037401">
    <property type="entry name" value="SnoaL-like"/>
</dbReference>
<sequence length="156" mass="18282">MNERHVALITAFHEALSHADFAAMERCYHPEVSFGDPIFQEVEGRERVMAMWRLLLGVRDRLHVTYGDVTADDFSGSAHRTARYTFAKTGREVVNEIDAQFRFDGDLIVRHHEEFDFKRWSKMALGRPAGLLFGWTPMWRKTIRDRALQELNQFRP</sequence>
<gene>
    <name evidence="2" type="ORF">GCM10012278_80800</name>
</gene>
<dbReference type="Proteomes" id="UP000660745">
    <property type="component" value="Unassembled WGS sequence"/>
</dbReference>
<dbReference type="GO" id="GO:0016853">
    <property type="term" value="F:isomerase activity"/>
    <property type="evidence" value="ECO:0007669"/>
    <property type="project" value="UniProtKB-KW"/>
</dbReference>
<feature type="domain" description="SnoaL-like" evidence="1">
    <location>
        <begin position="10"/>
        <end position="111"/>
    </location>
</feature>
<dbReference type="InterPro" id="IPR032710">
    <property type="entry name" value="NTF2-like_dom_sf"/>
</dbReference>
<proteinExistence type="predicted"/>
<dbReference type="EMBL" id="BMNK01000021">
    <property type="protein sequence ID" value="GGP16552.1"/>
    <property type="molecule type" value="Genomic_DNA"/>
</dbReference>
<evidence type="ECO:0000313" key="3">
    <source>
        <dbReference type="Proteomes" id="UP000660745"/>
    </source>
</evidence>
<evidence type="ECO:0000259" key="1">
    <source>
        <dbReference type="Pfam" id="PF12680"/>
    </source>
</evidence>
<reference evidence="2" key="1">
    <citation type="journal article" date="2014" name="Int. J. Syst. Evol. Microbiol.">
        <title>Complete genome sequence of Corynebacterium casei LMG S-19264T (=DSM 44701T), isolated from a smear-ripened cheese.</title>
        <authorList>
            <consortium name="US DOE Joint Genome Institute (JGI-PGF)"/>
            <person name="Walter F."/>
            <person name="Albersmeier A."/>
            <person name="Kalinowski J."/>
            <person name="Ruckert C."/>
        </authorList>
    </citation>
    <scope>NUCLEOTIDE SEQUENCE</scope>
    <source>
        <strain evidence="2">CGMCC 4.7430</strain>
    </source>
</reference>